<accession>A0A7X1BAT8</accession>
<proteinExistence type="predicted"/>
<reference evidence="2 3" key="1">
    <citation type="submission" date="2020-07" db="EMBL/GenBank/DDBJ databases">
        <authorList>
            <person name="Feng X."/>
        </authorList>
    </citation>
    <scope>NUCLEOTIDE SEQUENCE [LARGE SCALE GENOMIC DNA]</scope>
    <source>
        <strain evidence="2 3">JCM23202</strain>
    </source>
</reference>
<dbReference type="EMBL" id="JACHVC010000013">
    <property type="protein sequence ID" value="MBC2607560.1"/>
    <property type="molecule type" value="Genomic_DNA"/>
</dbReference>
<name>A0A7X1BAT8_9BACT</name>
<keyword evidence="3" id="KW-1185">Reference proteome</keyword>
<gene>
    <name evidence="2" type="ORF">H5P27_16020</name>
</gene>
<evidence type="ECO:0000259" key="1">
    <source>
        <dbReference type="Pfam" id="PF18205"/>
    </source>
</evidence>
<dbReference type="RefSeq" id="WP_185661437.1">
    <property type="nucleotide sequence ID" value="NZ_CAWPOO010000013.1"/>
</dbReference>
<comment type="caution">
    <text evidence="2">The sequence shown here is derived from an EMBL/GenBank/DDBJ whole genome shotgun (WGS) entry which is preliminary data.</text>
</comment>
<protein>
    <submittedName>
        <fullName evidence="2">VPDSG-CTERM sorting domain-containing protein</fullName>
    </submittedName>
</protein>
<dbReference type="NCBIfam" id="TIGR03778">
    <property type="entry name" value="VPDSG_CTERM"/>
    <property type="match status" value="1"/>
</dbReference>
<feature type="domain" description="VPDSG-CTERM protein sorting" evidence="1">
    <location>
        <begin position="232"/>
        <end position="256"/>
    </location>
</feature>
<dbReference type="InterPro" id="IPR022288">
    <property type="entry name" value="VPDSG_CTERM"/>
</dbReference>
<evidence type="ECO:0000313" key="2">
    <source>
        <dbReference type="EMBL" id="MBC2607560.1"/>
    </source>
</evidence>
<dbReference type="AlphaFoldDB" id="A0A7X1BAT8"/>
<dbReference type="Proteomes" id="UP000526501">
    <property type="component" value="Unassembled WGS sequence"/>
</dbReference>
<sequence>MNPHPQVSSPSCISTKGTRPLLALFLFGLAISASFSNRAEALTLELYGAVQDNTMVIPEKYLNGAPIFTGEGESYREFYFLELFYYGKMADMEVGDFVRIVLDFYPSKDQLLQVGSGADRKDVYSPFVVQDTGILKNATFYDAAGNELGSDGSVYTSSYVDESLLKFDTLSGPYMYDFNFELDLIELTGIGSAMIPQLDSYLLGGGGVLTTKIFGGRYLDEGAQGWAGAAVSVPDSGSTIALLSLSLLGVVLVRRRVRLA</sequence>
<dbReference type="Pfam" id="PF18205">
    <property type="entry name" value="VPDSG-CTERM"/>
    <property type="match status" value="1"/>
</dbReference>
<evidence type="ECO:0000313" key="3">
    <source>
        <dbReference type="Proteomes" id="UP000526501"/>
    </source>
</evidence>
<organism evidence="2 3">
    <name type="scientific">Pelagicoccus albus</name>
    <dbReference type="NCBI Taxonomy" id="415222"/>
    <lineage>
        <taxon>Bacteria</taxon>
        <taxon>Pseudomonadati</taxon>
        <taxon>Verrucomicrobiota</taxon>
        <taxon>Opitutia</taxon>
        <taxon>Puniceicoccales</taxon>
        <taxon>Pelagicoccaceae</taxon>
        <taxon>Pelagicoccus</taxon>
    </lineage>
</organism>